<organism evidence="1 2">
    <name type="scientific">Bacteroides coprosuis DSM 18011</name>
    <dbReference type="NCBI Taxonomy" id="679937"/>
    <lineage>
        <taxon>Bacteria</taxon>
        <taxon>Pseudomonadati</taxon>
        <taxon>Bacteroidota</taxon>
        <taxon>Bacteroidia</taxon>
        <taxon>Bacteroidales</taxon>
        <taxon>Bacteroidaceae</taxon>
        <taxon>Bacteroides</taxon>
    </lineage>
</organism>
<evidence type="ECO:0000313" key="1">
    <source>
        <dbReference type="EMBL" id="EGJ72126.1"/>
    </source>
</evidence>
<dbReference type="HOGENOM" id="CLU_599434_0_0_10"/>
<dbReference type="Proteomes" id="UP000018439">
    <property type="component" value="Chromosome"/>
</dbReference>
<proteinExistence type="predicted"/>
<sequence length="456" mass="49907">MTAGALLAFTACSNDSDGITPATDVEAQVSDIELIVSVPGTAATRGVLEDGVEVKTASVKGVIAYLMDGETKVGDVFVDKIDAESSAYKLEMKNVSVKDGISRLVIIGYNNDAQKKEALNIPIADVQPTGTLKGIANSAYAIDVLLKAQDNNLEGKKTEYKVEVGKKGPKTTYTVTANMKSIAARVEMSENIQYNKNLVKSAYVSHIIPMGYRDAYKGGNTINGTGVKEDNKTLDVTTNQLAFMLEQPITDWGKQVVANHLFDGDKQLFNIALTSTLYDCVMSKKNPRAYLTVNVQDIVGDVTEENVETSVIFKGNDDNKGKFYAVKVSKEGNKVYYAVEYIAETDTYYAKYETPLGEEVSHKNFATKDDIRWFTIGNFNYKDGGENVGKQGIYSGGHIYKLNFNDGLTWKGENETEFSPDVDGGTEEPQVTQIVDILATVKVLDWTEGNYTTEVN</sequence>
<gene>
    <name evidence="1" type="ORF">Bcop_1950</name>
</gene>
<dbReference type="AlphaFoldDB" id="F3ZSH4"/>
<accession>F3ZSH4</accession>
<reference evidence="1 2" key="1">
    <citation type="journal article" date="2011" name="Stand. Genomic Sci.">
        <title>Non-contiguous finished genome sequence of Bacteroides coprosuis type strain (PC139).</title>
        <authorList>
            <person name="Land M."/>
            <person name="Held B."/>
            <person name="Gronow S."/>
            <person name="Abt B."/>
            <person name="Lucas S."/>
            <person name="Del Rio T.G."/>
            <person name="Nolan M."/>
            <person name="Tice H."/>
            <person name="Cheng J.F."/>
            <person name="Pitluck S."/>
            <person name="Liolios K."/>
            <person name="Pagani I."/>
            <person name="Ivanova N."/>
            <person name="Mavromatis K."/>
            <person name="Mikhailova N."/>
            <person name="Pati A."/>
            <person name="Tapia R."/>
            <person name="Han C."/>
            <person name="Goodwin L."/>
            <person name="Chen A."/>
            <person name="Palaniappan K."/>
            <person name="Hauser L."/>
            <person name="Brambilla E.M."/>
            <person name="Rohde M."/>
            <person name="Goker M."/>
            <person name="Detter J.C."/>
            <person name="Woyke T."/>
            <person name="Bristow J."/>
            <person name="Eisen J.A."/>
            <person name="Markowitz V."/>
            <person name="Hugenholtz P."/>
            <person name="Kyrpides N.C."/>
            <person name="Klenk H.P."/>
            <person name="Lapidus A."/>
        </authorList>
    </citation>
    <scope>NUCLEOTIDE SEQUENCE [LARGE SCALE GENOMIC DNA]</scope>
    <source>
        <strain evidence="1 2">DSM 18011</strain>
    </source>
</reference>
<name>F3ZSH4_9BACE</name>
<keyword evidence="2" id="KW-1185">Reference proteome</keyword>
<dbReference type="EMBL" id="CM001167">
    <property type="protein sequence ID" value="EGJ72126.1"/>
    <property type="molecule type" value="Genomic_DNA"/>
</dbReference>
<protein>
    <submittedName>
        <fullName evidence="1">Uncharacterized protein</fullName>
    </submittedName>
</protein>
<evidence type="ECO:0000313" key="2">
    <source>
        <dbReference type="Proteomes" id="UP000018439"/>
    </source>
</evidence>